<dbReference type="EMBL" id="FWFG01000092">
    <property type="protein sequence ID" value="SLM93655.1"/>
    <property type="molecule type" value="Genomic_DNA"/>
</dbReference>
<name>A0A1X6X4F1_9MICO</name>
<dbReference type="InterPro" id="IPR002797">
    <property type="entry name" value="Polysacc_synth"/>
</dbReference>
<feature type="transmembrane region" description="Helical" evidence="7">
    <location>
        <begin position="150"/>
        <end position="172"/>
    </location>
</feature>
<keyword evidence="9" id="KW-1185">Reference proteome</keyword>
<feature type="transmembrane region" description="Helical" evidence="7">
    <location>
        <begin position="323"/>
        <end position="347"/>
    </location>
</feature>
<proteinExistence type="predicted"/>
<organism evidence="8 9">
    <name type="scientific">Brachybacterium nesterenkovii</name>
    <dbReference type="NCBI Taxonomy" id="47847"/>
    <lineage>
        <taxon>Bacteria</taxon>
        <taxon>Bacillati</taxon>
        <taxon>Actinomycetota</taxon>
        <taxon>Actinomycetes</taxon>
        <taxon>Micrococcales</taxon>
        <taxon>Dermabacteraceae</taxon>
        <taxon>Brachybacterium</taxon>
    </lineage>
</organism>
<keyword evidence="4 7" id="KW-1133">Transmembrane helix</keyword>
<feature type="region of interest" description="Disordered" evidence="6">
    <location>
        <begin position="1"/>
        <end position="20"/>
    </location>
</feature>
<feature type="transmembrane region" description="Helical" evidence="7">
    <location>
        <begin position="206"/>
        <end position="229"/>
    </location>
</feature>
<protein>
    <submittedName>
        <fullName evidence="8">Membrane protein involved in the export of O-antigen, teichoic acid lipoteichoic acids</fullName>
    </submittedName>
</protein>
<evidence type="ECO:0000256" key="2">
    <source>
        <dbReference type="ARBA" id="ARBA00022475"/>
    </source>
</evidence>
<dbReference type="Pfam" id="PF01943">
    <property type="entry name" value="Polysacc_synt"/>
    <property type="match status" value="1"/>
</dbReference>
<dbReference type="PANTHER" id="PTHR30250">
    <property type="entry name" value="PST FAMILY PREDICTED COLANIC ACID TRANSPORTER"/>
    <property type="match status" value="1"/>
</dbReference>
<dbReference type="PANTHER" id="PTHR30250:SF11">
    <property type="entry name" value="O-ANTIGEN TRANSPORTER-RELATED"/>
    <property type="match status" value="1"/>
</dbReference>
<sequence>MTRDEPAIPPHGTPEPLDRAVPVDAAADAAAEMRTADASARGAGTDALAVALGYLASFAYPLVSLPFLTRIVGAEHLGHLMFALAVLQIVIFTVDFGFGGSALRRIAVATSESERSRIVAATLGAKVLIWCAASVVLMGVVLAVPSMRALWLMYLLGLLLIGIGALFPAFLLQGVGRAKQFAVFTAVSRLAALALLLLTVHGPEDLALAMLWQQFPLALSAVLCWFFLLTRWHDARPVRTSLAEIRDAFSDSGALFISNVSVLMMGTMNTVVLGLVSTRFDVAYFGSGERFSNAVRGVLRGVVDAMLPRMTSEGADARSLQRLISWGVFGAYAVSGAMLVLNAPWFVPWYLGASMVGTVPVMQLMGASLVFVGIGTVLQLHVTAQHRFSAIARIAGAGCLFHLVALIPASWLWGSIGASVALVVSEAFLAGLYVIDAVRHRVADGGDAQADEAADAGQSPSDADATVPSPGQTVPDPGTVAR</sequence>
<dbReference type="AlphaFoldDB" id="A0A1X6X4F1"/>
<comment type="subcellular location">
    <subcellularLocation>
        <location evidence="1">Cell membrane</location>
        <topology evidence="1">Multi-pass membrane protein</topology>
    </subcellularLocation>
</comment>
<gene>
    <name evidence="8" type="ORF">FM110_10190</name>
</gene>
<keyword evidence="2" id="KW-1003">Cell membrane</keyword>
<evidence type="ECO:0000256" key="7">
    <source>
        <dbReference type="SAM" id="Phobius"/>
    </source>
</evidence>
<dbReference type="GO" id="GO:0005886">
    <property type="term" value="C:plasma membrane"/>
    <property type="evidence" value="ECO:0007669"/>
    <property type="project" value="UniProtKB-SubCell"/>
</dbReference>
<evidence type="ECO:0000256" key="5">
    <source>
        <dbReference type="ARBA" id="ARBA00023136"/>
    </source>
</evidence>
<keyword evidence="3 7" id="KW-0812">Transmembrane</keyword>
<keyword evidence="5 7" id="KW-0472">Membrane</keyword>
<evidence type="ECO:0000313" key="9">
    <source>
        <dbReference type="Proteomes" id="UP000195981"/>
    </source>
</evidence>
<accession>A0A1X6X4F1</accession>
<dbReference type="InterPro" id="IPR050833">
    <property type="entry name" value="Poly_Biosynth_Transport"/>
</dbReference>
<evidence type="ECO:0000256" key="1">
    <source>
        <dbReference type="ARBA" id="ARBA00004651"/>
    </source>
</evidence>
<feature type="transmembrane region" description="Helical" evidence="7">
    <location>
        <begin position="47"/>
        <end position="68"/>
    </location>
</feature>
<feature type="region of interest" description="Disordered" evidence="6">
    <location>
        <begin position="446"/>
        <end position="482"/>
    </location>
</feature>
<evidence type="ECO:0000256" key="6">
    <source>
        <dbReference type="SAM" id="MobiDB-lite"/>
    </source>
</evidence>
<evidence type="ECO:0000256" key="3">
    <source>
        <dbReference type="ARBA" id="ARBA00022692"/>
    </source>
</evidence>
<feature type="transmembrane region" description="Helical" evidence="7">
    <location>
        <begin position="80"/>
        <end position="98"/>
    </location>
</feature>
<evidence type="ECO:0000256" key="4">
    <source>
        <dbReference type="ARBA" id="ARBA00022989"/>
    </source>
</evidence>
<evidence type="ECO:0000313" key="8">
    <source>
        <dbReference type="EMBL" id="SLM93655.1"/>
    </source>
</evidence>
<feature type="transmembrane region" description="Helical" evidence="7">
    <location>
        <begin position="181"/>
        <end position="200"/>
    </location>
</feature>
<dbReference type="Proteomes" id="UP000195981">
    <property type="component" value="Unassembled WGS sequence"/>
</dbReference>
<feature type="transmembrane region" description="Helical" evidence="7">
    <location>
        <begin position="118"/>
        <end position="144"/>
    </location>
</feature>
<feature type="transmembrane region" description="Helical" evidence="7">
    <location>
        <begin position="359"/>
        <end position="378"/>
    </location>
</feature>
<feature type="transmembrane region" description="Helical" evidence="7">
    <location>
        <begin position="390"/>
        <end position="410"/>
    </location>
</feature>
<reference evidence="8 9" key="1">
    <citation type="submission" date="2017-02" db="EMBL/GenBank/DDBJ databases">
        <authorList>
            <person name="Peterson S.W."/>
        </authorList>
    </citation>
    <scope>NUCLEOTIDE SEQUENCE [LARGE SCALE GENOMIC DNA]</scope>
    <source>
        <strain evidence="8 9">CIP104813</strain>
    </source>
</reference>
<feature type="transmembrane region" description="Helical" evidence="7">
    <location>
        <begin position="416"/>
        <end position="435"/>
    </location>
</feature>